<feature type="repeat" description="TPR" evidence="3">
    <location>
        <begin position="276"/>
        <end position="309"/>
    </location>
</feature>
<dbReference type="InterPro" id="IPR019734">
    <property type="entry name" value="TPR_rpt"/>
</dbReference>
<keyword evidence="1" id="KW-0677">Repeat</keyword>
<dbReference type="Proteomes" id="UP000266426">
    <property type="component" value="Unassembled WGS sequence"/>
</dbReference>
<sequence length="586" mass="67799">YFKRVAGLEEEHEWDDEALFHLGIAKIEIGDLETAAELLMQWREKFPTSSLVALVSVQLAYVFYQLGEYEQCVETITPMLGTSLPEDQKGLAWFLYSKSHVELRNIGLAEEGFNKILSFVPDRAMLAEVYFGLGACKYLQDSFEESILYFRQSMLQAEDDILDTKCHLSIADAFFALERYNDAVDELNKAMANDNGKREFGGRIHYMLGRCAFAQENYTEALEFFKKAGDLFPGSDYADDALFSIGWTLFATGDYTEAVQSFSEYIDRYKDNDMCAYALMYRGQALYALNDYNGAIQSYEMVAKLHHDSPLADKGVYETAWSYYQQGEAEQAVSHFNTLVTDYPKSVYAPDVYFWLGEYSYNNGDFAQAHSYFSRLVSDYADVPLYAKALFWAGRSAYLAQKYDEAEQLLGWFIEKFPDSDLIADARLTRAETMVARNEYDPALKILNELVDRHPNTYLMDEVYLLMGKIQFLQKDYFKAIEAYQKVTKSFDRELSAQAWYYIGKSYMERQEGSRAIEALLRVVYQYPDQRKWFYQACFDAGVYYDDRKKSRQAKKIFTKMLTAYPDSDVYPGLLDDARQRLNNLK</sequence>
<dbReference type="InterPro" id="IPR018704">
    <property type="entry name" value="SecYEG/CpoB_TPR"/>
</dbReference>
<dbReference type="Pfam" id="PF13424">
    <property type="entry name" value="TPR_12"/>
    <property type="match status" value="1"/>
</dbReference>
<dbReference type="InterPro" id="IPR011990">
    <property type="entry name" value="TPR-like_helical_dom_sf"/>
</dbReference>
<evidence type="ECO:0000256" key="3">
    <source>
        <dbReference type="PROSITE-ProRule" id="PRU00339"/>
    </source>
</evidence>
<gene>
    <name evidence="5" type="ORF">C4541_13150</name>
</gene>
<dbReference type="PANTHER" id="PTHR45586:SF1">
    <property type="entry name" value="LIPOPOLYSACCHARIDE ASSEMBLY PROTEIN B"/>
    <property type="match status" value="1"/>
</dbReference>
<comment type="caution">
    <text evidence="5">The sequence shown here is derived from an EMBL/GenBank/DDBJ whole genome shotgun (WGS) entry which is preliminary data.</text>
</comment>
<accession>A0A3A4QV13</accession>
<feature type="repeat" description="TPR" evidence="3">
    <location>
        <begin position="497"/>
        <end position="530"/>
    </location>
</feature>
<reference evidence="5 6" key="1">
    <citation type="journal article" date="2017" name="ISME J.">
        <title>Energy and carbon metabolisms in a deep terrestrial subsurface fluid microbial community.</title>
        <authorList>
            <person name="Momper L."/>
            <person name="Jungbluth S.P."/>
            <person name="Lee M.D."/>
            <person name="Amend J.P."/>
        </authorList>
    </citation>
    <scope>NUCLEOTIDE SEQUENCE [LARGE SCALE GENOMIC DNA]</scope>
    <source>
        <strain evidence="5">SURF_26</strain>
    </source>
</reference>
<dbReference type="PANTHER" id="PTHR45586">
    <property type="entry name" value="TPR REPEAT-CONTAINING PROTEIN PA4667"/>
    <property type="match status" value="1"/>
</dbReference>
<feature type="repeat" description="TPR" evidence="3">
    <location>
        <begin position="202"/>
        <end position="235"/>
    </location>
</feature>
<dbReference type="SUPFAM" id="SSF48452">
    <property type="entry name" value="TPR-like"/>
    <property type="match status" value="4"/>
</dbReference>
<dbReference type="Pfam" id="PF09976">
    <property type="entry name" value="TPR_21"/>
    <property type="match status" value="1"/>
</dbReference>
<evidence type="ECO:0000256" key="2">
    <source>
        <dbReference type="ARBA" id="ARBA00022803"/>
    </source>
</evidence>
<dbReference type="Pfam" id="PF13174">
    <property type="entry name" value="TPR_6"/>
    <property type="match status" value="3"/>
</dbReference>
<evidence type="ECO:0000256" key="1">
    <source>
        <dbReference type="ARBA" id="ARBA00022737"/>
    </source>
</evidence>
<name>A0A3A4QV13_9BACT</name>
<dbReference type="Gene3D" id="1.25.40.10">
    <property type="entry name" value="Tetratricopeptide repeat domain"/>
    <property type="match status" value="5"/>
</dbReference>
<protein>
    <submittedName>
        <fullName evidence="5">Tetratricopeptide repeat protein</fullName>
    </submittedName>
</protein>
<evidence type="ECO:0000313" key="5">
    <source>
        <dbReference type="EMBL" id="RJP56056.1"/>
    </source>
</evidence>
<proteinExistence type="predicted"/>
<dbReference type="PROSITE" id="PS50005">
    <property type="entry name" value="TPR"/>
    <property type="match status" value="4"/>
</dbReference>
<dbReference type="SMART" id="SM00028">
    <property type="entry name" value="TPR"/>
    <property type="match status" value="11"/>
</dbReference>
<feature type="repeat" description="TPR" evidence="3">
    <location>
        <begin position="239"/>
        <end position="272"/>
    </location>
</feature>
<dbReference type="AlphaFoldDB" id="A0A3A4QV13"/>
<organism evidence="5 6">
    <name type="scientific">Candidatus Auribacter fodinae</name>
    <dbReference type="NCBI Taxonomy" id="2093366"/>
    <lineage>
        <taxon>Bacteria</taxon>
        <taxon>Pseudomonadati</taxon>
        <taxon>Candidatus Auribacterota</taxon>
        <taxon>Candidatus Auribacteria</taxon>
        <taxon>Candidatus Auribacterales</taxon>
        <taxon>Candidatus Auribacteraceae</taxon>
        <taxon>Candidatus Auribacter</taxon>
    </lineage>
</organism>
<evidence type="ECO:0000313" key="6">
    <source>
        <dbReference type="Proteomes" id="UP000266426"/>
    </source>
</evidence>
<feature type="domain" description="Ancillary SecYEG translocon subunit/Cell division coordinator CpoB TPR" evidence="4">
    <location>
        <begin position="320"/>
        <end position="493"/>
    </location>
</feature>
<evidence type="ECO:0000259" key="4">
    <source>
        <dbReference type="Pfam" id="PF09976"/>
    </source>
</evidence>
<keyword evidence="2 3" id="KW-0802">TPR repeat</keyword>
<feature type="non-terminal residue" evidence="5">
    <location>
        <position position="1"/>
    </location>
</feature>
<dbReference type="InterPro" id="IPR051012">
    <property type="entry name" value="CellSynth/LPSAsmb/PSIAsmb"/>
</dbReference>
<dbReference type="EMBL" id="QZJZ01000103">
    <property type="protein sequence ID" value="RJP56056.1"/>
    <property type="molecule type" value="Genomic_DNA"/>
</dbReference>